<gene>
    <name evidence="2" type="ordered locus">Oter_2610</name>
</gene>
<accession>B1ZU09</accession>
<organism evidence="2 3">
    <name type="scientific">Opitutus terrae (strain DSM 11246 / JCM 15787 / PB90-1)</name>
    <dbReference type="NCBI Taxonomy" id="452637"/>
    <lineage>
        <taxon>Bacteria</taxon>
        <taxon>Pseudomonadati</taxon>
        <taxon>Verrucomicrobiota</taxon>
        <taxon>Opitutia</taxon>
        <taxon>Opitutales</taxon>
        <taxon>Opitutaceae</taxon>
        <taxon>Opitutus</taxon>
    </lineage>
</organism>
<dbReference type="HOGENOM" id="CLU_3138439_0_0_0"/>
<proteinExistence type="predicted"/>
<dbReference type="RefSeq" id="WP_012375426.1">
    <property type="nucleotide sequence ID" value="NC_010571.1"/>
</dbReference>
<sequence length="49" mass="5326">MSASHLPPLPPDEPPGVPGFRTWRGVYAFVLGCFVLVVVLLTVFSHVYG</sequence>
<keyword evidence="1" id="KW-0472">Membrane</keyword>
<dbReference type="EMBL" id="CP001032">
    <property type="protein sequence ID" value="ACB75891.1"/>
    <property type="molecule type" value="Genomic_DNA"/>
</dbReference>
<name>B1ZU09_OPITP</name>
<reference evidence="2 3" key="1">
    <citation type="journal article" date="2011" name="J. Bacteriol.">
        <title>Genome sequence of the verrucomicrobium Opitutus terrae PB90-1, an abundant inhabitant of rice paddy soil ecosystems.</title>
        <authorList>
            <person name="van Passel M.W."/>
            <person name="Kant R."/>
            <person name="Palva A."/>
            <person name="Copeland A."/>
            <person name="Lucas S."/>
            <person name="Lapidus A."/>
            <person name="Glavina del Rio T."/>
            <person name="Pitluck S."/>
            <person name="Goltsman E."/>
            <person name="Clum A."/>
            <person name="Sun H."/>
            <person name="Schmutz J."/>
            <person name="Larimer F.W."/>
            <person name="Land M.L."/>
            <person name="Hauser L."/>
            <person name="Kyrpides N."/>
            <person name="Mikhailova N."/>
            <person name="Richardson P.P."/>
            <person name="Janssen P.H."/>
            <person name="de Vos W.M."/>
            <person name="Smidt H."/>
        </authorList>
    </citation>
    <scope>NUCLEOTIDE SEQUENCE [LARGE SCALE GENOMIC DNA]</scope>
    <source>
        <strain evidence="3">DSM 11246 / JCM 15787 / PB90-1</strain>
    </source>
</reference>
<evidence type="ECO:0000256" key="1">
    <source>
        <dbReference type="SAM" id="Phobius"/>
    </source>
</evidence>
<evidence type="ECO:0000313" key="3">
    <source>
        <dbReference type="Proteomes" id="UP000007013"/>
    </source>
</evidence>
<evidence type="ECO:0000313" key="2">
    <source>
        <dbReference type="EMBL" id="ACB75891.1"/>
    </source>
</evidence>
<feature type="transmembrane region" description="Helical" evidence="1">
    <location>
        <begin position="26"/>
        <end position="48"/>
    </location>
</feature>
<keyword evidence="3" id="KW-1185">Reference proteome</keyword>
<dbReference type="STRING" id="452637.Oter_2610"/>
<dbReference type="KEGG" id="ote:Oter_2610"/>
<dbReference type="Proteomes" id="UP000007013">
    <property type="component" value="Chromosome"/>
</dbReference>
<protein>
    <submittedName>
        <fullName evidence="2">Uncharacterized protein</fullName>
    </submittedName>
</protein>
<dbReference type="AlphaFoldDB" id="B1ZU09"/>
<keyword evidence="1" id="KW-0812">Transmembrane</keyword>
<keyword evidence="1" id="KW-1133">Transmembrane helix</keyword>